<dbReference type="Proteomes" id="UP000290759">
    <property type="component" value="Unassembled WGS sequence"/>
</dbReference>
<reference evidence="1 2" key="1">
    <citation type="submission" date="2018-12" db="EMBL/GenBank/DDBJ databases">
        <authorList>
            <person name="Grouzdev D.S."/>
            <person name="Krutkina M.S."/>
        </authorList>
    </citation>
    <scope>NUCLEOTIDE SEQUENCE [LARGE SCALE GENOMIC DNA]</scope>
    <source>
        <strain evidence="1 2">RmlP026</strain>
    </source>
</reference>
<dbReference type="InterPro" id="IPR008807">
    <property type="entry name" value="ROS_MUCR"/>
</dbReference>
<evidence type="ECO:0000313" key="1">
    <source>
        <dbReference type="EMBL" id="RYC28740.1"/>
    </source>
</evidence>
<sequence>DYPMVAPGYSARRSELAKSIGLGSLRKKG</sequence>
<dbReference type="GO" id="GO:0003677">
    <property type="term" value="F:DNA binding"/>
    <property type="evidence" value="ECO:0007669"/>
    <property type="project" value="InterPro"/>
</dbReference>
<name>A0A4Q2TYE6_9HYPH</name>
<accession>A0A4Q2TYE6</accession>
<proteinExistence type="predicted"/>
<dbReference type="RefSeq" id="WP_207210936.1">
    <property type="nucleotide sequence ID" value="NZ_QYBB01000143.1"/>
</dbReference>
<dbReference type="GO" id="GO:0008270">
    <property type="term" value="F:zinc ion binding"/>
    <property type="evidence" value="ECO:0007669"/>
    <property type="project" value="InterPro"/>
</dbReference>
<evidence type="ECO:0000313" key="2">
    <source>
        <dbReference type="Proteomes" id="UP000290759"/>
    </source>
</evidence>
<organism evidence="1 2">
    <name type="scientific">Lichenibacterium minor</name>
    <dbReference type="NCBI Taxonomy" id="2316528"/>
    <lineage>
        <taxon>Bacteria</taxon>
        <taxon>Pseudomonadati</taxon>
        <taxon>Pseudomonadota</taxon>
        <taxon>Alphaproteobacteria</taxon>
        <taxon>Hyphomicrobiales</taxon>
        <taxon>Lichenihabitantaceae</taxon>
        <taxon>Lichenibacterium</taxon>
    </lineage>
</organism>
<gene>
    <name evidence="1" type="ORF">D3273_27730</name>
</gene>
<keyword evidence="2" id="KW-1185">Reference proteome</keyword>
<dbReference type="AlphaFoldDB" id="A0A4Q2TYE6"/>
<comment type="caution">
    <text evidence="1">The sequence shown here is derived from an EMBL/GenBank/DDBJ whole genome shotgun (WGS) entry which is preliminary data.</text>
</comment>
<dbReference type="Pfam" id="PF05443">
    <property type="entry name" value="ROS_MUCR"/>
    <property type="match status" value="1"/>
</dbReference>
<reference evidence="1 2" key="2">
    <citation type="submission" date="2019-02" db="EMBL/GenBank/DDBJ databases">
        <title>'Lichenibacterium ramalinii' gen. nov. sp. nov., 'Lichenibacterium minor' gen. nov. sp. nov.</title>
        <authorList>
            <person name="Pankratov T."/>
        </authorList>
    </citation>
    <scope>NUCLEOTIDE SEQUENCE [LARGE SCALE GENOMIC DNA]</scope>
    <source>
        <strain evidence="1 2">RmlP026</strain>
    </source>
</reference>
<protein>
    <submittedName>
        <fullName evidence="1">MucR family transcriptional regulator</fullName>
    </submittedName>
</protein>
<dbReference type="EMBL" id="QYBB01000143">
    <property type="protein sequence ID" value="RYC28740.1"/>
    <property type="molecule type" value="Genomic_DNA"/>
</dbReference>
<feature type="non-terminal residue" evidence="1">
    <location>
        <position position="1"/>
    </location>
</feature>
<dbReference type="GO" id="GO:0006355">
    <property type="term" value="P:regulation of DNA-templated transcription"/>
    <property type="evidence" value="ECO:0007669"/>
    <property type="project" value="InterPro"/>
</dbReference>